<feature type="compositionally biased region" description="Polar residues" evidence="5">
    <location>
        <begin position="1468"/>
        <end position="1485"/>
    </location>
</feature>
<feature type="domain" description="CCHC-type" evidence="6">
    <location>
        <begin position="227"/>
        <end position="242"/>
    </location>
</feature>
<evidence type="ECO:0000256" key="4">
    <source>
        <dbReference type="SAM" id="Coils"/>
    </source>
</evidence>
<feature type="compositionally biased region" description="Polar residues" evidence="5">
    <location>
        <begin position="1526"/>
        <end position="1543"/>
    </location>
</feature>
<comment type="caution">
    <text evidence="8">The sequence shown here is derived from an EMBL/GenBank/DDBJ whole genome shotgun (WGS) entry which is preliminary data.</text>
</comment>
<feature type="compositionally biased region" description="Polar residues" evidence="5">
    <location>
        <begin position="962"/>
        <end position="984"/>
    </location>
</feature>
<protein>
    <submittedName>
        <fullName evidence="8">Ribonuclease H-like domain-containing protein</fullName>
    </submittedName>
</protein>
<name>A0A6L2LXF5_TANCI</name>
<dbReference type="PROSITE" id="PS50994">
    <property type="entry name" value="INTEGRASE"/>
    <property type="match status" value="1"/>
</dbReference>
<accession>A0A6L2LXF5</accession>
<feature type="region of interest" description="Disordered" evidence="5">
    <location>
        <begin position="962"/>
        <end position="995"/>
    </location>
</feature>
<feature type="coiled-coil region" evidence="4">
    <location>
        <begin position="339"/>
        <end position="373"/>
    </location>
</feature>
<feature type="region of interest" description="Disordered" evidence="5">
    <location>
        <begin position="1164"/>
        <end position="1185"/>
    </location>
</feature>
<dbReference type="PROSITE" id="PS50158">
    <property type="entry name" value="ZF_CCHC"/>
    <property type="match status" value="1"/>
</dbReference>
<dbReference type="Pfam" id="PF07727">
    <property type="entry name" value="RVT_2"/>
    <property type="match status" value="1"/>
</dbReference>
<sequence>MGIPNEHQLKFNSIKDAKQLLEVVKKRFGGNATTKKTQRNLLKQQFENFFTSSIEMLDQTFDRLQKLMSQLELLDLDTMSMDDLYNNLKVYKLEVKGMSSSNSNTQNMTFLSSINSRTNGVVNIAQAVNTANRVYTASTQVNDAFSTNTDNLSDAVIFAFLVSQPNSPQLAPKDLEKIHPDDIKEIDLRWQMAMLTMRARRFLNKTGRKLTVNGNETLGFDMSKVECYNCHKRGHFARECESLRNQDFKHKESTRRSVPVETPAFTTLVSCDDHGGYDWSNQVEEGPNYALMAYTSKSSNSKDFKKSKLMVLAYKTSLKSVEERLEFFKKNKFIYLEDITVLKDEIQMKEISIRELRRKLETMKKLIDDMLLLEETSKEGKSQEKCTIKTGTKDETSGILKSFITSIKNIVDHKVKVIRCDNGTEFKNREMNQFCEMKCIMRQYSVAKTPQQIGVAERRNKTVIEAVRTMLADSKTPTLSFMRPFGFPVTILNTKDQLGKFDSKADKGFFVGYSLISKSFRVFNSRTRIVEENLHIRFSENAPNVIGSRPDWLFDIDALTRTMNYEPVVAGRQSNGFASTKANDNAGQARNEIEPVDEDPSKGNECYYQKNEDNVNMNNNVNTISSTINVAGTNRVNTVGELLFDPDMLTLEDISTFNFSNEDKDYDAVADMNNLDATIQLDRGYTGRASTIQVTRSLDFNGFTNGKRAIGTKWVFRNKKDERGIVIRNKARLVAQGHTQEEGVDYDKVFIAVARIKAIRLFLAYASFKDFMVYQMDVKSDFLYGKIEKEVYVCQQLKFEDPNFPDRVYKVEKTYVDYIKLLYHEVKNASTPIETQKPLLKDENGEEVDVHMYRYQVNPKVSYLYAVKRIFKYLKGDGREIFITKSSVRRDLLLVDEEGVDCFLNSTIFENLELMRKPKRNNTQIPHPSGSTEHVADEAVYKELDDRLVRAVTTTFSLEAEQDSGNINKTQSKATPNEASSLGTTSGGGPRGNTIQSDEDSMKLNELIELCTNSQSRVLALEKTKTTQALEGKIEAIDADEDITLVNDQDDAEMFDVNDLAGEEVFVENEVADKKVNNEVQKVIEEVAEDTIAAKLIVDAAQVSDVGEVNAASIATTDSAVATITTEEVTLAKALTVLKASKPKGKGVFIQEPSESITTTTISSKKSQNKGKGIMVKEPVKPKKKDQIRLDEEAALKLVNTFEPISSELVQGKEKRAGEELTQERSKKQKVDDDKETTDFKKLMEIIPNEEEVAIDAIPLAVNSPKIVDWKIYKEGKKSYYQIIRADENSKMYMVFNRMLKEFDREDLEDLYNLIKAKYSSARPVEDLDFLRIHKMFESMLLVFMKVLMKKLDDFREEYQVWDRIVGIKRHLNAVGITTTHIDVNIALMKCGYCKSYKKTAKTGQKRTRERKENVPNDVIKLMMFSYSLEGNARVWDDASRSDDRIDKLADQISTLVDIFVKKIVTPAPNQSSTSGTLSSNTIPNPNGEIKAITTRTGAAYEGPSIPTPKKVVERETEETKDKEQSNFQGNTAHIQPPVTSISEPDVPKTIPKPNIPYPLRLNDQKFREKSTNQMEKFFQIFQDLHFDISFADALILMPKFTSTIKSLLTNKDKLFELAKIPLNENFSAMLLRSFPKSLQILASLLYNEIFWEWMYATPWSITVRA</sequence>
<feature type="region of interest" description="Disordered" evidence="5">
    <location>
        <begin position="1517"/>
        <end position="1555"/>
    </location>
</feature>
<dbReference type="InterPro" id="IPR001878">
    <property type="entry name" value="Znf_CCHC"/>
</dbReference>
<dbReference type="InterPro" id="IPR039537">
    <property type="entry name" value="Retrotran_Ty1/copia-like"/>
</dbReference>
<feature type="region of interest" description="Disordered" evidence="5">
    <location>
        <begin position="1213"/>
        <end position="1234"/>
    </location>
</feature>
<dbReference type="InterPro" id="IPR036397">
    <property type="entry name" value="RNaseH_sf"/>
</dbReference>
<dbReference type="InterPro" id="IPR036875">
    <property type="entry name" value="Znf_CCHC_sf"/>
</dbReference>
<keyword evidence="3" id="KW-0862">Zinc</keyword>
<dbReference type="GO" id="GO:0015074">
    <property type="term" value="P:DNA integration"/>
    <property type="evidence" value="ECO:0007669"/>
    <property type="project" value="InterPro"/>
</dbReference>
<dbReference type="Pfam" id="PF25597">
    <property type="entry name" value="SH3_retrovirus"/>
    <property type="match status" value="1"/>
</dbReference>
<dbReference type="InterPro" id="IPR001584">
    <property type="entry name" value="Integrase_cat-core"/>
</dbReference>
<feature type="domain" description="Integrase catalytic" evidence="7">
    <location>
        <begin position="416"/>
        <end position="514"/>
    </location>
</feature>
<dbReference type="SMART" id="SM00343">
    <property type="entry name" value="ZnF_C2HC"/>
    <property type="match status" value="1"/>
</dbReference>
<dbReference type="GO" id="GO:0016787">
    <property type="term" value="F:hydrolase activity"/>
    <property type="evidence" value="ECO:0007669"/>
    <property type="project" value="UniProtKB-KW"/>
</dbReference>
<dbReference type="PANTHER" id="PTHR42648">
    <property type="entry name" value="TRANSPOSASE, PUTATIVE-RELATED"/>
    <property type="match status" value="1"/>
</dbReference>
<evidence type="ECO:0000256" key="2">
    <source>
        <dbReference type="ARBA" id="ARBA00022801"/>
    </source>
</evidence>
<proteinExistence type="predicted"/>
<keyword evidence="2" id="KW-0378">Hydrolase</keyword>
<dbReference type="PANTHER" id="PTHR42648:SF32">
    <property type="entry name" value="RIBONUCLEASE H-LIKE DOMAIN, GAG-PRE-INTEGRASE DOMAIN PROTEIN-RELATED"/>
    <property type="match status" value="1"/>
</dbReference>
<evidence type="ECO:0000259" key="6">
    <source>
        <dbReference type="PROSITE" id="PS50158"/>
    </source>
</evidence>
<dbReference type="SUPFAM" id="SSF53098">
    <property type="entry name" value="Ribonuclease H-like"/>
    <property type="match status" value="1"/>
</dbReference>
<dbReference type="Gene3D" id="3.30.420.10">
    <property type="entry name" value="Ribonuclease H-like superfamily/Ribonuclease H"/>
    <property type="match status" value="1"/>
</dbReference>
<organism evidence="8">
    <name type="scientific">Tanacetum cinerariifolium</name>
    <name type="common">Dalmatian daisy</name>
    <name type="synonym">Chrysanthemum cinerariifolium</name>
    <dbReference type="NCBI Taxonomy" id="118510"/>
    <lineage>
        <taxon>Eukaryota</taxon>
        <taxon>Viridiplantae</taxon>
        <taxon>Streptophyta</taxon>
        <taxon>Embryophyta</taxon>
        <taxon>Tracheophyta</taxon>
        <taxon>Spermatophyta</taxon>
        <taxon>Magnoliopsida</taxon>
        <taxon>eudicotyledons</taxon>
        <taxon>Gunneridae</taxon>
        <taxon>Pentapetalae</taxon>
        <taxon>asterids</taxon>
        <taxon>campanulids</taxon>
        <taxon>Asterales</taxon>
        <taxon>Asteraceae</taxon>
        <taxon>Asteroideae</taxon>
        <taxon>Anthemideae</taxon>
        <taxon>Anthemidinae</taxon>
        <taxon>Tanacetum</taxon>
    </lineage>
</organism>
<dbReference type="Gene3D" id="4.10.60.10">
    <property type="entry name" value="Zinc finger, CCHC-type"/>
    <property type="match status" value="1"/>
</dbReference>
<dbReference type="EMBL" id="BKCJ010005300">
    <property type="protein sequence ID" value="GEU65970.1"/>
    <property type="molecule type" value="Genomic_DNA"/>
</dbReference>
<evidence type="ECO:0000259" key="7">
    <source>
        <dbReference type="PROSITE" id="PS50994"/>
    </source>
</evidence>
<dbReference type="SUPFAM" id="SSF57756">
    <property type="entry name" value="Retrovirus zinc finger-like domains"/>
    <property type="match status" value="1"/>
</dbReference>
<feature type="region of interest" description="Disordered" evidence="5">
    <location>
        <begin position="1468"/>
        <end position="1487"/>
    </location>
</feature>
<reference evidence="8" key="1">
    <citation type="journal article" date="2019" name="Sci. Rep.">
        <title>Draft genome of Tanacetum cinerariifolium, the natural source of mosquito coil.</title>
        <authorList>
            <person name="Yamashiro T."/>
            <person name="Shiraishi A."/>
            <person name="Satake H."/>
            <person name="Nakayama K."/>
        </authorList>
    </citation>
    <scope>NUCLEOTIDE SEQUENCE</scope>
</reference>
<dbReference type="GO" id="GO:0008270">
    <property type="term" value="F:zinc ion binding"/>
    <property type="evidence" value="ECO:0007669"/>
    <property type="project" value="UniProtKB-KW"/>
</dbReference>
<keyword evidence="4" id="KW-0175">Coiled coil</keyword>
<dbReference type="InterPro" id="IPR012337">
    <property type="entry name" value="RNaseH-like_sf"/>
</dbReference>
<evidence type="ECO:0000256" key="1">
    <source>
        <dbReference type="ARBA" id="ARBA00022723"/>
    </source>
</evidence>
<evidence type="ECO:0000256" key="3">
    <source>
        <dbReference type="PROSITE-ProRule" id="PRU00047"/>
    </source>
</evidence>
<evidence type="ECO:0000256" key="5">
    <source>
        <dbReference type="SAM" id="MobiDB-lite"/>
    </source>
</evidence>
<keyword evidence="1" id="KW-0479">Metal-binding</keyword>
<dbReference type="InterPro" id="IPR057670">
    <property type="entry name" value="SH3_retrovirus"/>
</dbReference>
<dbReference type="GO" id="GO:0003676">
    <property type="term" value="F:nucleic acid binding"/>
    <property type="evidence" value="ECO:0007669"/>
    <property type="project" value="InterPro"/>
</dbReference>
<dbReference type="InterPro" id="IPR013103">
    <property type="entry name" value="RVT_2"/>
</dbReference>
<evidence type="ECO:0000313" key="8">
    <source>
        <dbReference type="EMBL" id="GEU65970.1"/>
    </source>
</evidence>
<keyword evidence="3" id="KW-0863">Zinc-finger</keyword>
<gene>
    <name evidence="8" type="ORF">Tci_037948</name>
</gene>